<dbReference type="HOGENOM" id="CLU_023387_0_0_2"/>
<evidence type="ECO:0000259" key="3">
    <source>
        <dbReference type="SMART" id="SM00382"/>
    </source>
</evidence>
<evidence type="ECO:0000313" key="6">
    <source>
        <dbReference type="Proteomes" id="UP000001400"/>
    </source>
</evidence>
<dbReference type="GO" id="GO:0003723">
    <property type="term" value="F:RNA binding"/>
    <property type="evidence" value="ECO:0007669"/>
    <property type="project" value="UniProtKB-UniRule"/>
</dbReference>
<organism evidence="5 6">
    <name type="scientific">Aciduliprofundum boonei (strain DSM 19572 / T469)</name>
    <dbReference type="NCBI Taxonomy" id="439481"/>
    <lineage>
        <taxon>Archaea</taxon>
        <taxon>Methanobacteriati</taxon>
        <taxon>Thermoplasmatota</taxon>
        <taxon>DHVE2 group</taxon>
        <taxon>Candidatus Aciduliprofundum</taxon>
    </lineage>
</organism>
<feature type="domain" description="PIN" evidence="4">
    <location>
        <begin position="1"/>
        <end position="113"/>
    </location>
</feature>
<protein>
    <submittedName>
        <fullName evidence="5">PilT protein domain protein</fullName>
    </submittedName>
</protein>
<dbReference type="Gene3D" id="3.40.50.1010">
    <property type="entry name" value="5'-nuclease"/>
    <property type="match status" value="1"/>
</dbReference>
<accession>B5I9T6</accession>
<dbReference type="PANTHER" id="PTHR11603">
    <property type="entry name" value="AAA FAMILY ATPASE"/>
    <property type="match status" value="1"/>
</dbReference>
<evidence type="ECO:0000256" key="2">
    <source>
        <dbReference type="PROSITE-ProRule" id="PRU00117"/>
    </source>
</evidence>
<dbReference type="InterPro" id="IPR001482">
    <property type="entry name" value="T2SS/T4SS_dom"/>
</dbReference>
<dbReference type="InterPro" id="IPR029060">
    <property type="entry name" value="PIN-like_dom_sf"/>
</dbReference>
<dbReference type="NCBIfam" id="NF010335">
    <property type="entry name" value="PRK13764.1"/>
    <property type="match status" value="1"/>
</dbReference>
<gene>
    <name evidence="5" type="ordered locus">Aboo_0622</name>
</gene>
<dbReference type="CDD" id="cd09878">
    <property type="entry name" value="PIN_VapC_VirB11L-ATPase-like"/>
    <property type="match status" value="1"/>
</dbReference>
<evidence type="ECO:0000259" key="4">
    <source>
        <dbReference type="SMART" id="SM00670"/>
    </source>
</evidence>
<dbReference type="SMART" id="SM00382">
    <property type="entry name" value="AAA"/>
    <property type="match status" value="1"/>
</dbReference>
<dbReference type="Pfam" id="PF01850">
    <property type="entry name" value="PIN"/>
    <property type="match status" value="1"/>
</dbReference>
<dbReference type="Gene3D" id="3.40.50.300">
    <property type="entry name" value="P-loop containing nucleotide triphosphate hydrolases"/>
    <property type="match status" value="1"/>
</dbReference>
<dbReference type="STRING" id="439481.Aboo_0622"/>
<keyword evidence="2" id="KW-0694">RNA-binding</keyword>
<evidence type="ECO:0000256" key="1">
    <source>
        <dbReference type="ARBA" id="ARBA00046345"/>
    </source>
</evidence>
<keyword evidence="6" id="KW-1185">Reference proteome</keyword>
<dbReference type="InterPro" id="IPR052041">
    <property type="entry name" value="Nucleic_acid_metab_PIN/TRAM"/>
</dbReference>
<dbReference type="GeneID" id="8827567"/>
<dbReference type="SUPFAM" id="SSF52540">
    <property type="entry name" value="P-loop containing nucleoside triphosphate hydrolases"/>
    <property type="match status" value="1"/>
</dbReference>
<dbReference type="AlphaFoldDB" id="B5I9T6"/>
<comment type="similarity">
    <text evidence="1">In the N-terminal section; belongs to the PINc/VapC protein family.</text>
</comment>
<dbReference type="SUPFAM" id="SSF54814">
    <property type="entry name" value="Prokaryotic type KH domain (KH-domain type II)"/>
    <property type="match status" value="1"/>
</dbReference>
<dbReference type="SMART" id="SM00670">
    <property type="entry name" value="PINc"/>
    <property type="match status" value="1"/>
</dbReference>
<dbReference type="KEGG" id="abi:Aboo_0622"/>
<dbReference type="InterPro" id="IPR027417">
    <property type="entry name" value="P-loop_NTPase"/>
</dbReference>
<dbReference type="OrthoDB" id="7146at2157"/>
<dbReference type="PROSITE" id="PS50084">
    <property type="entry name" value="KH_TYPE_1"/>
    <property type="match status" value="1"/>
</dbReference>
<dbReference type="InterPro" id="IPR002716">
    <property type="entry name" value="PIN_dom"/>
</dbReference>
<feature type="domain" description="AAA+ ATPase" evidence="3">
    <location>
        <begin position="254"/>
        <end position="389"/>
    </location>
</feature>
<dbReference type="PANTHER" id="PTHR11603:SF147">
    <property type="entry name" value="MEMBRANE PROTEIN"/>
    <property type="match status" value="1"/>
</dbReference>
<dbReference type="eggNOG" id="arCOG04116">
    <property type="taxonomic scope" value="Archaea"/>
</dbReference>
<name>B5I9T6_ACIB4</name>
<dbReference type="InterPro" id="IPR009019">
    <property type="entry name" value="KH_sf_prok-type"/>
</dbReference>
<dbReference type="RefSeq" id="WP_008082200.1">
    <property type="nucleotide sequence ID" value="NC_013926.1"/>
</dbReference>
<dbReference type="SUPFAM" id="SSF88723">
    <property type="entry name" value="PIN domain-like"/>
    <property type="match status" value="1"/>
</dbReference>
<dbReference type="InterPro" id="IPR003593">
    <property type="entry name" value="AAA+_ATPase"/>
</dbReference>
<dbReference type="Pfam" id="PF00437">
    <property type="entry name" value="T2SSE"/>
    <property type="match status" value="1"/>
</dbReference>
<dbReference type="EMBL" id="CP001941">
    <property type="protein sequence ID" value="ADD08433.1"/>
    <property type="molecule type" value="Genomic_DNA"/>
</dbReference>
<sequence length="597" mass="67457">MKYVPDTSVIVDGRFVDFLNIEEVEEVIIPEAIIGEVEHQANSGLSIGFSGLSELRRIREICEKRGIKLTFCGSRPEEWQIRRAKAGEIDNMIRECAAQNGAILVTGDYVQKSIAEVKGIPAIYLEAKKEIRMRIEDFFEPDIMSVHIKAGVGVFAKRGKPGEFKLERIREAITPQEVEEIAYDIVERARRDDKSFIEMDMKGATVVQLREYRIAITRPPFSDAMEITAVRPIVKLRLEDYNISKKLRRRIEEKAEGILVSGSPGAGKSTFVQAIAEYYASLNKIVKTMEKPRDLILEDIITQYTSLEGSMEKTGDILLLVRPDYTIFDEMRTTNDFKVFTDLRLAGVGMVGVVHATRAIDAMQRFIGRVELGVIPQIVDTIIHIEKGDIKQVLTLRYTVKVPSGMHEEDLARPVIEVRDLESESLLYEVYSFGEQIVVVPVSEEEKSVYKWAAKGLEDELRKLFPGLRVKVKVVSENRAILYVPPSAISSVIGKKGKRIADVESLVGMSLDVEPLGRERVREERIEVEVEMKKKTIRLHVGEHLAHRKVSVFADTQRLFDVTVSSQGFINLRKSTANGKKVINALKNGERIYVIPL</sequence>
<proteinExistence type="inferred from homology"/>
<reference evidence="5" key="1">
    <citation type="submission" date="2010-02" db="EMBL/GenBank/DDBJ databases">
        <title>Complete sequence of Aciduliprofundum boonei T469.</title>
        <authorList>
            <consortium name="US DOE Joint Genome Institute"/>
            <person name="Lucas S."/>
            <person name="Copeland A."/>
            <person name="Lapidus A."/>
            <person name="Cheng J.-F."/>
            <person name="Bruce D."/>
            <person name="Goodwin L."/>
            <person name="Pitluck S."/>
            <person name="Saunders E."/>
            <person name="Detter J.C."/>
            <person name="Han C."/>
            <person name="Tapia R."/>
            <person name="Land M."/>
            <person name="Hauser L."/>
            <person name="Kyrpides N."/>
            <person name="Mikhailova N."/>
            <person name="Flores G."/>
            <person name="Reysenbach A.-L."/>
            <person name="Woyke T."/>
        </authorList>
    </citation>
    <scope>NUCLEOTIDE SEQUENCE</scope>
    <source>
        <strain evidence="5">T469</strain>
    </source>
</reference>
<dbReference type="Proteomes" id="UP000001400">
    <property type="component" value="Chromosome"/>
</dbReference>
<evidence type="ECO:0000313" key="5">
    <source>
        <dbReference type="EMBL" id="ADD08433.1"/>
    </source>
</evidence>